<name>A0A433D2R0_9FUNG</name>
<dbReference type="PANTHER" id="PTHR10314">
    <property type="entry name" value="CYSTATHIONINE BETA-SYNTHASE"/>
    <property type="match status" value="1"/>
</dbReference>
<protein>
    <submittedName>
        <fullName evidence="2">Tryptophan synthase beta subunit-like PLP-dependent enzyme</fullName>
    </submittedName>
</protein>
<accession>A0A433D2R0</accession>
<dbReference type="Proteomes" id="UP000268093">
    <property type="component" value="Unassembled WGS sequence"/>
</dbReference>
<dbReference type="Gene3D" id="3.40.50.1100">
    <property type="match status" value="3"/>
</dbReference>
<reference evidence="2 3" key="1">
    <citation type="journal article" date="2018" name="New Phytol.">
        <title>Phylogenomics of Endogonaceae and evolution of mycorrhizas within Mucoromycota.</title>
        <authorList>
            <person name="Chang Y."/>
            <person name="Desiro A."/>
            <person name="Na H."/>
            <person name="Sandor L."/>
            <person name="Lipzen A."/>
            <person name="Clum A."/>
            <person name="Barry K."/>
            <person name="Grigoriev I.V."/>
            <person name="Martin F.M."/>
            <person name="Stajich J.E."/>
            <person name="Smith M.E."/>
            <person name="Bonito G."/>
            <person name="Spatafora J.W."/>
        </authorList>
    </citation>
    <scope>NUCLEOTIDE SEQUENCE [LARGE SCALE GENOMIC DNA]</scope>
    <source>
        <strain evidence="2 3">GMNB39</strain>
    </source>
</reference>
<feature type="domain" description="Tryptophan synthase beta chain-like PALP" evidence="1">
    <location>
        <begin position="140"/>
        <end position="247"/>
    </location>
</feature>
<evidence type="ECO:0000313" key="2">
    <source>
        <dbReference type="EMBL" id="RUP45137.1"/>
    </source>
</evidence>
<dbReference type="InterPro" id="IPR050214">
    <property type="entry name" value="Cys_Synth/Cystath_Beta-Synth"/>
</dbReference>
<keyword evidence="3" id="KW-1185">Reference proteome</keyword>
<dbReference type="EMBL" id="RBNI01007730">
    <property type="protein sequence ID" value="RUP45137.1"/>
    <property type="molecule type" value="Genomic_DNA"/>
</dbReference>
<organism evidence="2 3">
    <name type="scientific">Jimgerdemannia flammicorona</name>
    <dbReference type="NCBI Taxonomy" id="994334"/>
    <lineage>
        <taxon>Eukaryota</taxon>
        <taxon>Fungi</taxon>
        <taxon>Fungi incertae sedis</taxon>
        <taxon>Mucoromycota</taxon>
        <taxon>Mucoromycotina</taxon>
        <taxon>Endogonomycetes</taxon>
        <taxon>Endogonales</taxon>
        <taxon>Endogonaceae</taxon>
        <taxon>Jimgerdemannia</taxon>
    </lineage>
</organism>
<dbReference type="SUPFAM" id="SSF53686">
    <property type="entry name" value="Tryptophan synthase beta subunit-like PLP-dependent enzymes"/>
    <property type="match status" value="1"/>
</dbReference>
<dbReference type="OrthoDB" id="728at2759"/>
<dbReference type="InterPro" id="IPR001926">
    <property type="entry name" value="TrpB-like_PALP"/>
</dbReference>
<sequence length="254" mass="28098">MPLCQNLRRQCDTEIEWSSSRPFSKEGFLRILSLLLQSLPEPPILDTILAHIVNKIAKSESLKCVHPTLCFCILTLSIPIPGAKCEHFNAGGSVKHPNGRRMVKEAKKADTVTPGVGTIIEPTSDNIVTEIICMPTEAAWDAPESYIGVAWRLQKENSNSVIFNQYDNPYNPIAYDTTAEEILRQDGGKVDMFVADVGTITDVVRKPKEKCPNVIIIGVDQHGSILAEPAVPNTNNESYKMEGIRYDFTSRAAD</sequence>
<proteinExistence type="predicted"/>
<evidence type="ECO:0000259" key="1">
    <source>
        <dbReference type="Pfam" id="PF00291"/>
    </source>
</evidence>
<dbReference type="Pfam" id="PF00291">
    <property type="entry name" value="PALP"/>
    <property type="match status" value="1"/>
</dbReference>
<comment type="caution">
    <text evidence="2">The sequence shown here is derived from an EMBL/GenBank/DDBJ whole genome shotgun (WGS) entry which is preliminary data.</text>
</comment>
<gene>
    <name evidence="2" type="ORF">BC936DRAFT_148565</name>
</gene>
<evidence type="ECO:0000313" key="3">
    <source>
        <dbReference type="Proteomes" id="UP000268093"/>
    </source>
</evidence>
<dbReference type="InterPro" id="IPR036052">
    <property type="entry name" value="TrpB-like_PALP_sf"/>
</dbReference>
<dbReference type="AlphaFoldDB" id="A0A433D2R0"/>